<organism evidence="7 8">
    <name type="scientific">Paeniroseomonas aquatica</name>
    <dbReference type="NCBI Taxonomy" id="373043"/>
    <lineage>
        <taxon>Bacteria</taxon>
        <taxon>Pseudomonadati</taxon>
        <taxon>Pseudomonadota</taxon>
        <taxon>Alphaproteobacteria</taxon>
        <taxon>Acetobacterales</taxon>
        <taxon>Acetobacteraceae</taxon>
        <taxon>Paeniroseomonas</taxon>
    </lineage>
</organism>
<keyword evidence="3 7" id="KW-0328">Glycosyltransferase</keyword>
<keyword evidence="8" id="KW-1185">Reference proteome</keyword>
<dbReference type="PANTHER" id="PTHR43646:SF2">
    <property type="entry name" value="GLYCOSYLTRANSFERASE 2-LIKE DOMAIN-CONTAINING PROTEIN"/>
    <property type="match status" value="1"/>
</dbReference>
<dbReference type="Proteomes" id="UP001529369">
    <property type="component" value="Unassembled WGS sequence"/>
</dbReference>
<proteinExistence type="predicted"/>
<accession>A0ABT8A0T8</accession>
<evidence type="ECO:0000256" key="2">
    <source>
        <dbReference type="ARBA" id="ARBA00022475"/>
    </source>
</evidence>
<evidence type="ECO:0000256" key="4">
    <source>
        <dbReference type="ARBA" id="ARBA00022679"/>
    </source>
</evidence>
<dbReference type="Pfam" id="PF00535">
    <property type="entry name" value="Glycos_transf_2"/>
    <property type="match status" value="1"/>
</dbReference>
<keyword evidence="5" id="KW-0472">Membrane</keyword>
<comment type="subcellular location">
    <subcellularLocation>
        <location evidence="1">Cell membrane</location>
    </subcellularLocation>
</comment>
<evidence type="ECO:0000313" key="8">
    <source>
        <dbReference type="Proteomes" id="UP001529369"/>
    </source>
</evidence>
<dbReference type="RefSeq" id="WP_290314960.1">
    <property type="nucleotide sequence ID" value="NZ_JAUFPN010000020.1"/>
</dbReference>
<dbReference type="PANTHER" id="PTHR43646">
    <property type="entry name" value="GLYCOSYLTRANSFERASE"/>
    <property type="match status" value="1"/>
</dbReference>
<dbReference type="SUPFAM" id="SSF53448">
    <property type="entry name" value="Nucleotide-diphospho-sugar transferases"/>
    <property type="match status" value="1"/>
</dbReference>
<dbReference type="GO" id="GO:0016757">
    <property type="term" value="F:glycosyltransferase activity"/>
    <property type="evidence" value="ECO:0007669"/>
    <property type="project" value="UniProtKB-KW"/>
</dbReference>
<dbReference type="EMBL" id="JAUFPN010000020">
    <property type="protein sequence ID" value="MDN3563221.1"/>
    <property type="molecule type" value="Genomic_DNA"/>
</dbReference>
<protein>
    <submittedName>
        <fullName evidence="7">Glycosyltransferase</fullName>
        <ecNumber evidence="7">2.4.-.-</ecNumber>
    </submittedName>
</protein>
<dbReference type="InterPro" id="IPR001173">
    <property type="entry name" value="Glyco_trans_2-like"/>
</dbReference>
<evidence type="ECO:0000313" key="7">
    <source>
        <dbReference type="EMBL" id="MDN3563221.1"/>
    </source>
</evidence>
<comment type="caution">
    <text evidence="7">The sequence shown here is derived from an EMBL/GenBank/DDBJ whole genome shotgun (WGS) entry which is preliminary data.</text>
</comment>
<evidence type="ECO:0000256" key="3">
    <source>
        <dbReference type="ARBA" id="ARBA00022676"/>
    </source>
</evidence>
<reference evidence="8" key="1">
    <citation type="journal article" date="2019" name="Int. J. Syst. Evol. Microbiol.">
        <title>The Global Catalogue of Microorganisms (GCM) 10K type strain sequencing project: providing services to taxonomists for standard genome sequencing and annotation.</title>
        <authorList>
            <consortium name="The Broad Institute Genomics Platform"/>
            <consortium name="The Broad Institute Genome Sequencing Center for Infectious Disease"/>
            <person name="Wu L."/>
            <person name="Ma J."/>
        </authorList>
    </citation>
    <scope>NUCLEOTIDE SEQUENCE [LARGE SCALE GENOMIC DNA]</scope>
    <source>
        <strain evidence="8">CECT 7131</strain>
    </source>
</reference>
<feature type="domain" description="Glycosyltransferase 2-like" evidence="6">
    <location>
        <begin position="21"/>
        <end position="160"/>
    </location>
</feature>
<name>A0ABT8A0T8_9PROT</name>
<evidence type="ECO:0000256" key="5">
    <source>
        <dbReference type="ARBA" id="ARBA00023136"/>
    </source>
</evidence>
<dbReference type="Gene3D" id="3.90.550.10">
    <property type="entry name" value="Spore Coat Polysaccharide Biosynthesis Protein SpsA, Chain A"/>
    <property type="match status" value="1"/>
</dbReference>
<gene>
    <name evidence="7" type="ORF">QWZ14_02365</name>
</gene>
<dbReference type="EC" id="2.4.-.-" evidence="7"/>
<evidence type="ECO:0000259" key="6">
    <source>
        <dbReference type="Pfam" id="PF00535"/>
    </source>
</evidence>
<evidence type="ECO:0000256" key="1">
    <source>
        <dbReference type="ARBA" id="ARBA00004236"/>
    </source>
</evidence>
<keyword evidence="4 7" id="KW-0808">Transferase</keyword>
<sequence length="391" mass="40605">MTPFDAASAALPQAAAPRAIIAIPAHDEAARLPACLGALGAQHQLGGYGETAVLVLANNCSDDTAGIARSLAPTLPFRLLVQECRLPPALAHAGGARRTAMEAAAALAGPRTTLLCTDADARPEPGWLAANLAGLAAGADAVAGTIRLDPAEAALLPPTLRRREALEASYTARLEALAALLDPLAHDPWPRHGTHSGASIALTLDAYRAIGGVPAVPVGEDRALFAALARLDARIRHCPAARVVVSCRLDGRAAGGMAETMRRRLDDPEAPLDARLEAAVPALLRLRCRRLLRRLRSGEAPLRGTGWLAMALGIMPQALRAALEAPGFGLAWDALEAAAPLLRRRPLRPAALPQEIARAEAMLRLYGPAISPEPPADAGCRAGMPQLAPAG</sequence>
<keyword evidence="2" id="KW-1003">Cell membrane</keyword>
<dbReference type="InterPro" id="IPR029044">
    <property type="entry name" value="Nucleotide-diphossugar_trans"/>
</dbReference>